<accession>A0AAW0G7I2</accession>
<evidence type="ECO:0000313" key="1">
    <source>
        <dbReference type="EMBL" id="KAK7685938.1"/>
    </source>
</evidence>
<sequence>MIDNSLAVDEDKLICEMWSTDLPRFKNESATFEQVPNAKKVPQDRTAMYAWARVTNNPRPLASARSRALLLVQPTNPEIRQQVAFKVQGFVARQSLNLGTLGNWSGKLPEAGWARQTLNLVEGQYPEPFNAQYRALSRLIDYCKQHLPADSWSTLHPKRLEMERPVFTKTSRRSTALPLSSTDDPFGQAAKVNKLWVVTERLQLGTQGKSSGKIVACDASSIRAGDFVEVTCVLDMATKGFSHKKVAIRLWMTRVIQLADRNNVRKVTTDDDLPTFNTMDDDFEWDKDDVEQL</sequence>
<name>A0AAW0G7I2_9APHY</name>
<comment type="caution">
    <text evidence="1">The sequence shown here is derived from an EMBL/GenBank/DDBJ whole genome shotgun (WGS) entry which is preliminary data.</text>
</comment>
<dbReference type="EMBL" id="JASBNA010000018">
    <property type="protein sequence ID" value="KAK7685938.1"/>
    <property type="molecule type" value="Genomic_DNA"/>
</dbReference>
<reference evidence="1 2" key="1">
    <citation type="submission" date="2022-09" db="EMBL/GenBank/DDBJ databases">
        <authorList>
            <person name="Palmer J.M."/>
        </authorList>
    </citation>
    <scope>NUCLEOTIDE SEQUENCE [LARGE SCALE GENOMIC DNA]</scope>
    <source>
        <strain evidence="1 2">DSM 7382</strain>
    </source>
</reference>
<dbReference type="Proteomes" id="UP001385951">
    <property type="component" value="Unassembled WGS sequence"/>
</dbReference>
<protein>
    <submittedName>
        <fullName evidence="1">Uncharacterized protein</fullName>
    </submittedName>
</protein>
<evidence type="ECO:0000313" key="2">
    <source>
        <dbReference type="Proteomes" id="UP001385951"/>
    </source>
</evidence>
<keyword evidence="2" id="KW-1185">Reference proteome</keyword>
<proteinExistence type="predicted"/>
<dbReference type="AlphaFoldDB" id="A0AAW0G7I2"/>
<organism evidence="1 2">
    <name type="scientific">Cerrena zonata</name>
    <dbReference type="NCBI Taxonomy" id="2478898"/>
    <lineage>
        <taxon>Eukaryota</taxon>
        <taxon>Fungi</taxon>
        <taxon>Dikarya</taxon>
        <taxon>Basidiomycota</taxon>
        <taxon>Agaricomycotina</taxon>
        <taxon>Agaricomycetes</taxon>
        <taxon>Polyporales</taxon>
        <taxon>Cerrenaceae</taxon>
        <taxon>Cerrena</taxon>
    </lineage>
</organism>
<gene>
    <name evidence="1" type="ORF">QCA50_010747</name>
</gene>